<dbReference type="InterPro" id="IPR053197">
    <property type="entry name" value="F-box_SCFL_complex_component"/>
</dbReference>
<dbReference type="AlphaFoldDB" id="A0A1E5UVE9"/>
<dbReference type="PANTHER" id="PTHR34223:SF27">
    <property type="entry name" value="F-BOX DOMAIN-CONTAINING PROTEIN"/>
    <property type="match status" value="1"/>
</dbReference>
<dbReference type="Gene3D" id="3.80.10.10">
    <property type="entry name" value="Ribonuclease Inhibitor"/>
    <property type="match status" value="1"/>
</dbReference>
<protein>
    <recommendedName>
        <fullName evidence="3">FBD domain-containing protein</fullName>
    </recommendedName>
</protein>
<dbReference type="SUPFAM" id="SSF52047">
    <property type="entry name" value="RNI-like"/>
    <property type="match status" value="1"/>
</dbReference>
<evidence type="ECO:0008006" key="3">
    <source>
        <dbReference type="Google" id="ProtNLM"/>
    </source>
</evidence>
<organism evidence="1 2">
    <name type="scientific">Dichanthelium oligosanthes</name>
    <dbReference type="NCBI Taxonomy" id="888268"/>
    <lineage>
        <taxon>Eukaryota</taxon>
        <taxon>Viridiplantae</taxon>
        <taxon>Streptophyta</taxon>
        <taxon>Embryophyta</taxon>
        <taxon>Tracheophyta</taxon>
        <taxon>Spermatophyta</taxon>
        <taxon>Magnoliopsida</taxon>
        <taxon>Liliopsida</taxon>
        <taxon>Poales</taxon>
        <taxon>Poaceae</taxon>
        <taxon>PACMAD clade</taxon>
        <taxon>Panicoideae</taxon>
        <taxon>Panicodae</taxon>
        <taxon>Paniceae</taxon>
        <taxon>Dichantheliinae</taxon>
        <taxon>Dichanthelium</taxon>
    </lineage>
</organism>
<dbReference type="PANTHER" id="PTHR34223">
    <property type="entry name" value="OS11G0201299 PROTEIN"/>
    <property type="match status" value="1"/>
</dbReference>
<accession>A0A1E5UVE9</accession>
<gene>
    <name evidence="1" type="ORF">BAE44_0022198</name>
</gene>
<dbReference type="EMBL" id="LWDX02061949">
    <property type="protein sequence ID" value="OEL16784.1"/>
    <property type="molecule type" value="Genomic_DNA"/>
</dbReference>
<dbReference type="InterPro" id="IPR032675">
    <property type="entry name" value="LRR_dom_sf"/>
</dbReference>
<sequence length="257" mass="29087">MLGRRPGPAERSAGLLSITYSFENVEICCMTLKCVSPFLFHMDLARLDISTGWAPEFGDRQAGGRLQRAIKYRAPDPAPRCEGLTSGLCRLKRLHLCDIFLDNHFGKHVSSVCLTLEDLELYKCSCKIQSLTSHSVKTLVPGKEPRIQEFKNLRNLLLDNCNLSDDFHILVFFLQRSPILGKLTLRRCQFPKYSNKKKGMPISNKTSSSELHGLDLLCENLKVEIIYEHGNGPRLVRLLRCVSVNLSKNNIKLTKVD</sequence>
<keyword evidence="2" id="KW-1185">Reference proteome</keyword>
<evidence type="ECO:0000313" key="1">
    <source>
        <dbReference type="EMBL" id="OEL16784.1"/>
    </source>
</evidence>
<comment type="caution">
    <text evidence="1">The sequence shown here is derived from an EMBL/GenBank/DDBJ whole genome shotgun (WGS) entry which is preliminary data.</text>
</comment>
<name>A0A1E5UVE9_9POAL</name>
<dbReference type="STRING" id="888268.A0A1E5UVE9"/>
<evidence type="ECO:0000313" key="2">
    <source>
        <dbReference type="Proteomes" id="UP000095767"/>
    </source>
</evidence>
<proteinExistence type="predicted"/>
<dbReference type="Proteomes" id="UP000095767">
    <property type="component" value="Unassembled WGS sequence"/>
</dbReference>
<dbReference type="OrthoDB" id="653659at2759"/>
<reference evidence="1 2" key="1">
    <citation type="submission" date="2016-09" db="EMBL/GenBank/DDBJ databases">
        <title>The draft genome of Dichanthelium oligosanthes: A C3 panicoid grass species.</title>
        <authorList>
            <person name="Studer A.J."/>
            <person name="Schnable J.C."/>
            <person name="Brutnell T.P."/>
        </authorList>
    </citation>
    <scope>NUCLEOTIDE SEQUENCE [LARGE SCALE GENOMIC DNA]</scope>
    <source>
        <strain evidence="2">cv. Kellogg 1175</strain>
        <tissue evidence="1">Leaf</tissue>
    </source>
</reference>